<dbReference type="PROSITE" id="PS00028">
    <property type="entry name" value="ZINC_FINGER_C2H2_1"/>
    <property type="match status" value="2"/>
</dbReference>
<sequence length="69" mass="8508">MTCVHLNERKFKCNEENCGKKFKRKYNLIQHKLLHSGEKQFVCHLNDCNKSFAQIWTLKYHKRRYHQLN</sequence>
<evidence type="ECO:0000313" key="8">
    <source>
        <dbReference type="Proteomes" id="UP000759131"/>
    </source>
</evidence>
<dbReference type="AlphaFoldDB" id="A0A7R9QAI7"/>
<dbReference type="Pfam" id="PF00096">
    <property type="entry name" value="zf-C2H2"/>
    <property type="match status" value="2"/>
</dbReference>
<dbReference type="GO" id="GO:0008270">
    <property type="term" value="F:zinc ion binding"/>
    <property type="evidence" value="ECO:0007669"/>
    <property type="project" value="UniProtKB-KW"/>
</dbReference>
<dbReference type="PANTHER" id="PTHR19818:SF139">
    <property type="entry name" value="PAIR-RULE PROTEIN ODD-PAIRED"/>
    <property type="match status" value="1"/>
</dbReference>
<dbReference type="SUPFAM" id="SSF57667">
    <property type="entry name" value="beta-beta-alpha zinc fingers"/>
    <property type="match status" value="1"/>
</dbReference>
<dbReference type="EMBL" id="OC873803">
    <property type="protein sequence ID" value="CAD7636991.1"/>
    <property type="molecule type" value="Genomic_DNA"/>
</dbReference>
<keyword evidence="2" id="KW-0677">Repeat</keyword>
<reference evidence="7" key="1">
    <citation type="submission" date="2020-11" db="EMBL/GenBank/DDBJ databases">
        <authorList>
            <person name="Tran Van P."/>
        </authorList>
    </citation>
    <scope>NUCLEOTIDE SEQUENCE</scope>
</reference>
<evidence type="ECO:0000256" key="1">
    <source>
        <dbReference type="ARBA" id="ARBA00022723"/>
    </source>
</evidence>
<evidence type="ECO:0000256" key="5">
    <source>
        <dbReference type="PROSITE-ProRule" id="PRU00042"/>
    </source>
</evidence>
<evidence type="ECO:0000259" key="6">
    <source>
        <dbReference type="PROSITE" id="PS50157"/>
    </source>
</evidence>
<dbReference type="Gene3D" id="3.30.160.60">
    <property type="entry name" value="Classic Zinc Finger"/>
    <property type="match status" value="2"/>
</dbReference>
<keyword evidence="1" id="KW-0479">Metal-binding</keyword>
<dbReference type="GO" id="GO:0005634">
    <property type="term" value="C:nucleus"/>
    <property type="evidence" value="ECO:0007669"/>
    <property type="project" value="UniProtKB-ARBA"/>
</dbReference>
<name>A0A7R9QAI7_9ACAR</name>
<dbReference type="GO" id="GO:0000978">
    <property type="term" value="F:RNA polymerase II cis-regulatory region sequence-specific DNA binding"/>
    <property type="evidence" value="ECO:0007669"/>
    <property type="project" value="TreeGrafter"/>
</dbReference>
<accession>A0A7R9QAI7</accession>
<dbReference type="GO" id="GO:0045944">
    <property type="term" value="P:positive regulation of transcription by RNA polymerase II"/>
    <property type="evidence" value="ECO:0007669"/>
    <property type="project" value="UniProtKB-ARBA"/>
</dbReference>
<evidence type="ECO:0000256" key="4">
    <source>
        <dbReference type="ARBA" id="ARBA00022833"/>
    </source>
</evidence>
<dbReference type="Proteomes" id="UP000759131">
    <property type="component" value="Unassembled WGS sequence"/>
</dbReference>
<protein>
    <recommendedName>
        <fullName evidence="6">C2H2-type domain-containing protein</fullName>
    </recommendedName>
</protein>
<dbReference type="InterPro" id="IPR013087">
    <property type="entry name" value="Znf_C2H2_type"/>
</dbReference>
<dbReference type="InterPro" id="IPR036236">
    <property type="entry name" value="Znf_C2H2_sf"/>
</dbReference>
<evidence type="ECO:0000313" key="7">
    <source>
        <dbReference type="EMBL" id="CAD7636991.1"/>
    </source>
</evidence>
<dbReference type="SMART" id="SM00355">
    <property type="entry name" value="ZnF_C2H2"/>
    <property type="match status" value="2"/>
</dbReference>
<dbReference type="FunFam" id="3.30.160.60:FF:000072">
    <property type="entry name" value="zinc finger protein 143 isoform X1"/>
    <property type="match status" value="1"/>
</dbReference>
<dbReference type="EMBL" id="CAJPIZ010019228">
    <property type="protein sequence ID" value="CAG2116856.1"/>
    <property type="molecule type" value="Genomic_DNA"/>
</dbReference>
<proteinExistence type="predicted"/>
<keyword evidence="4" id="KW-0862">Zinc</keyword>
<dbReference type="InterPro" id="IPR050329">
    <property type="entry name" value="GLI_C2H2-zinc-finger"/>
</dbReference>
<feature type="domain" description="C2H2-type" evidence="6">
    <location>
        <begin position="11"/>
        <end position="40"/>
    </location>
</feature>
<dbReference type="PANTHER" id="PTHR19818">
    <property type="entry name" value="ZINC FINGER PROTEIN ZIC AND GLI"/>
    <property type="match status" value="1"/>
</dbReference>
<feature type="domain" description="C2H2-type" evidence="6">
    <location>
        <begin position="41"/>
        <end position="69"/>
    </location>
</feature>
<dbReference type="PROSITE" id="PS50157">
    <property type="entry name" value="ZINC_FINGER_C2H2_2"/>
    <property type="match status" value="2"/>
</dbReference>
<organism evidence="7">
    <name type="scientific">Medioppia subpectinata</name>
    <dbReference type="NCBI Taxonomy" id="1979941"/>
    <lineage>
        <taxon>Eukaryota</taxon>
        <taxon>Metazoa</taxon>
        <taxon>Ecdysozoa</taxon>
        <taxon>Arthropoda</taxon>
        <taxon>Chelicerata</taxon>
        <taxon>Arachnida</taxon>
        <taxon>Acari</taxon>
        <taxon>Acariformes</taxon>
        <taxon>Sarcoptiformes</taxon>
        <taxon>Oribatida</taxon>
        <taxon>Brachypylina</taxon>
        <taxon>Oppioidea</taxon>
        <taxon>Oppiidae</taxon>
        <taxon>Medioppia</taxon>
    </lineage>
</organism>
<keyword evidence="3 5" id="KW-0863">Zinc-finger</keyword>
<dbReference type="GO" id="GO:0000981">
    <property type="term" value="F:DNA-binding transcription factor activity, RNA polymerase II-specific"/>
    <property type="evidence" value="ECO:0007669"/>
    <property type="project" value="TreeGrafter"/>
</dbReference>
<gene>
    <name evidence="7" type="ORF">OSB1V03_LOCUS16811</name>
</gene>
<evidence type="ECO:0000256" key="3">
    <source>
        <dbReference type="ARBA" id="ARBA00022771"/>
    </source>
</evidence>
<keyword evidence="8" id="KW-1185">Reference proteome</keyword>
<dbReference type="OrthoDB" id="6537702at2759"/>
<evidence type="ECO:0000256" key="2">
    <source>
        <dbReference type="ARBA" id="ARBA00022737"/>
    </source>
</evidence>